<dbReference type="Proteomes" id="UP000289546">
    <property type="component" value="Unassembled WGS sequence"/>
</dbReference>
<dbReference type="EMBL" id="LBJQ01000089">
    <property type="protein sequence ID" value="RXH24103.1"/>
    <property type="molecule type" value="Genomic_DNA"/>
</dbReference>
<keyword evidence="2" id="KW-1185">Reference proteome</keyword>
<proteinExistence type="predicted"/>
<dbReference type="AlphaFoldDB" id="A0A4Q0RWE2"/>
<evidence type="ECO:0000313" key="1">
    <source>
        <dbReference type="EMBL" id="RXH24103.1"/>
    </source>
</evidence>
<gene>
    <name evidence="1" type="ORF">XH99_28865</name>
</gene>
<reference evidence="1 2" key="1">
    <citation type="submission" date="2015-04" db="EMBL/GenBank/DDBJ databases">
        <title>Comparative genomics of rhizobia nodulating Arachis hypogaea in China.</title>
        <authorList>
            <person name="Li Y."/>
        </authorList>
    </citation>
    <scope>NUCLEOTIDE SEQUENCE [LARGE SCALE GENOMIC DNA]</scope>
    <source>
        <strain evidence="1 2">CCBAU 51757</strain>
    </source>
</reference>
<sequence>MCVRIRTVVQAGGDTLKFNQIKQKYGTLYVYWDGTLSPEADALVEEAIALAEASSACMRGLRRERILLSPRRLALDPLPNHADERPVES</sequence>
<evidence type="ECO:0000313" key="2">
    <source>
        <dbReference type="Proteomes" id="UP000289546"/>
    </source>
</evidence>
<comment type="caution">
    <text evidence="1">The sequence shown here is derived from an EMBL/GenBank/DDBJ whole genome shotgun (WGS) entry which is preliminary data.</text>
</comment>
<protein>
    <submittedName>
        <fullName evidence="1">Uncharacterized protein</fullName>
    </submittedName>
</protein>
<organism evidence="1 2">
    <name type="scientific">Bradyrhizobium nanningense</name>
    <dbReference type="NCBI Taxonomy" id="1325118"/>
    <lineage>
        <taxon>Bacteria</taxon>
        <taxon>Pseudomonadati</taxon>
        <taxon>Pseudomonadota</taxon>
        <taxon>Alphaproteobacteria</taxon>
        <taxon>Hyphomicrobiales</taxon>
        <taxon>Nitrobacteraceae</taxon>
        <taxon>Bradyrhizobium</taxon>
    </lineage>
</organism>
<name>A0A4Q0RWE2_9BRAD</name>
<accession>A0A4Q0RWE2</accession>